<proteinExistence type="inferred from homology"/>
<evidence type="ECO:0000256" key="9">
    <source>
        <dbReference type="HAMAP-Rule" id="MF_00417"/>
    </source>
</evidence>
<dbReference type="GO" id="GO:0005829">
    <property type="term" value="C:cytosol"/>
    <property type="evidence" value="ECO:0007669"/>
    <property type="project" value="InterPro"/>
</dbReference>
<dbReference type="PANTHER" id="PTHR23402:SF1">
    <property type="entry name" value="PYROGLUTAMYL-PEPTIDASE I"/>
    <property type="match status" value="1"/>
</dbReference>
<keyword evidence="7 9" id="KW-0378">Hydrolase</keyword>
<dbReference type="PANTHER" id="PTHR23402">
    <property type="entry name" value="PROTEASE FAMILY C15 PYROGLUTAMYL-PEPTIDASE I-RELATED"/>
    <property type="match status" value="1"/>
</dbReference>
<keyword evidence="8 9" id="KW-0788">Thiol protease</keyword>
<comment type="function">
    <text evidence="2 9">Removes 5-oxoproline from various penultimate amino acid residues except L-proline.</text>
</comment>
<dbReference type="Pfam" id="PF01470">
    <property type="entry name" value="Peptidase_C15"/>
    <property type="match status" value="1"/>
</dbReference>
<dbReference type="InterPro" id="IPR033694">
    <property type="entry name" value="PGPEP1_Cys_AS"/>
</dbReference>
<dbReference type="EC" id="3.4.19.3" evidence="9"/>
<dbReference type="RefSeq" id="WP_138225917.1">
    <property type="nucleotide sequence ID" value="NZ_CP040396.1"/>
</dbReference>
<dbReference type="CDD" id="cd00501">
    <property type="entry name" value="Peptidase_C15"/>
    <property type="match status" value="1"/>
</dbReference>
<evidence type="ECO:0000256" key="1">
    <source>
        <dbReference type="ARBA" id="ARBA00001770"/>
    </source>
</evidence>
<reference evidence="12 13" key="1">
    <citation type="submission" date="2019-05" db="EMBL/GenBank/DDBJ databases">
        <authorList>
            <person name="Chen C."/>
        </authorList>
    </citation>
    <scope>NUCLEOTIDE SEQUENCE [LARGE SCALE GENOMIC DNA]</scope>
    <source>
        <strain evidence="12 13">HB172198</strain>
    </source>
</reference>
<comment type="subunit">
    <text evidence="9">Homotetramer.</text>
</comment>
<evidence type="ECO:0000256" key="7">
    <source>
        <dbReference type="ARBA" id="ARBA00022801"/>
    </source>
</evidence>
<evidence type="ECO:0000256" key="3">
    <source>
        <dbReference type="ARBA" id="ARBA00004496"/>
    </source>
</evidence>
<sequence length="223" mass="24363">MKILVSGFEPFGGSRVNPTEQLIFDLQSLSFSGVEIRTVLLPVVFDECARLLIEEIRSFQPDAVLACGVAGGRADITPERIAINMKHIAEDAPYPDNAGVRPHEQPIEEDGQDGLFTTLPVSRMVKTMREAGIPASISYSAGTYICNNTMYVLLNEIKKTANAMLGGFIHFPASPEMAAAKPGMPSMSQESMLRGLKVMIEVTIEELRALEHHPKRQVGSCSM</sequence>
<evidence type="ECO:0000313" key="13">
    <source>
        <dbReference type="Proteomes" id="UP000300879"/>
    </source>
</evidence>
<evidence type="ECO:0000256" key="5">
    <source>
        <dbReference type="ARBA" id="ARBA00022490"/>
    </source>
</evidence>
<name>A0A4P8XKU9_9BACL</name>
<dbReference type="PROSITE" id="PS01334">
    <property type="entry name" value="PYRASE_CYS"/>
    <property type="match status" value="1"/>
</dbReference>
<evidence type="ECO:0000256" key="4">
    <source>
        <dbReference type="ARBA" id="ARBA00006641"/>
    </source>
</evidence>
<dbReference type="KEGG" id="palo:E6C60_2260"/>
<evidence type="ECO:0000313" key="12">
    <source>
        <dbReference type="EMBL" id="QCT02973.1"/>
    </source>
</evidence>
<dbReference type="AlphaFoldDB" id="A0A4P8XKU9"/>
<comment type="catalytic activity">
    <reaction evidence="1 9 10">
        <text>Release of an N-terminal pyroglutamyl group from a polypeptide, the second amino acid generally not being Pro.</text>
        <dbReference type="EC" id="3.4.19.3"/>
    </reaction>
</comment>
<dbReference type="SUPFAM" id="SSF53182">
    <property type="entry name" value="Pyrrolidone carboxyl peptidase (pyroglutamate aminopeptidase)"/>
    <property type="match status" value="1"/>
</dbReference>
<dbReference type="OrthoDB" id="9779738at2"/>
<evidence type="ECO:0000256" key="6">
    <source>
        <dbReference type="ARBA" id="ARBA00022670"/>
    </source>
</evidence>
<dbReference type="InterPro" id="IPR016125">
    <property type="entry name" value="Peptidase_C15-like"/>
</dbReference>
<dbReference type="InterPro" id="IPR029762">
    <property type="entry name" value="PGP-I_bact-type"/>
</dbReference>
<evidence type="ECO:0000256" key="2">
    <source>
        <dbReference type="ARBA" id="ARBA00002280"/>
    </source>
</evidence>
<dbReference type="PROSITE" id="PS01333">
    <property type="entry name" value="PYRASE_GLU"/>
    <property type="match status" value="1"/>
</dbReference>
<gene>
    <name evidence="9" type="primary">pcp</name>
    <name evidence="12" type="ORF">E6C60_2260</name>
</gene>
<comment type="similarity">
    <text evidence="4 9">Belongs to the peptidase C15 family.</text>
</comment>
<dbReference type="InterPro" id="IPR033693">
    <property type="entry name" value="PGPEP1_Glu_AS"/>
</dbReference>
<keyword evidence="6 9" id="KW-0645">Protease</keyword>
<dbReference type="EMBL" id="CP040396">
    <property type="protein sequence ID" value="QCT02973.1"/>
    <property type="molecule type" value="Genomic_DNA"/>
</dbReference>
<dbReference type="Gene3D" id="3.40.630.20">
    <property type="entry name" value="Peptidase C15, pyroglutamyl peptidase I-like"/>
    <property type="match status" value="1"/>
</dbReference>
<organism evidence="12 13">
    <name type="scientific">Paenibacillus algicola</name>
    <dbReference type="NCBI Taxonomy" id="2565926"/>
    <lineage>
        <taxon>Bacteria</taxon>
        <taxon>Bacillati</taxon>
        <taxon>Bacillota</taxon>
        <taxon>Bacilli</taxon>
        <taxon>Bacillales</taxon>
        <taxon>Paenibacillaceae</taxon>
        <taxon>Paenibacillus</taxon>
    </lineage>
</organism>
<feature type="active site" evidence="9">
    <location>
        <position position="170"/>
    </location>
</feature>
<dbReference type="HAMAP" id="MF_00417">
    <property type="entry name" value="Pyrrolid_peptidase"/>
    <property type="match status" value="1"/>
</dbReference>
<feature type="active site" evidence="9 10">
    <location>
        <position position="79"/>
    </location>
</feature>
<protein>
    <recommendedName>
        <fullName evidence="9">Pyrrolidone-carboxylate peptidase</fullName>
        <ecNumber evidence="9">3.4.19.3</ecNumber>
    </recommendedName>
    <alternativeName>
        <fullName evidence="9">5-oxoprolyl-peptidase</fullName>
    </alternativeName>
    <alternativeName>
        <fullName evidence="9">Pyroglutamyl-peptidase I</fullName>
        <shortName evidence="9">PGP-I</shortName>
        <shortName evidence="9">Pyrase</shortName>
    </alternativeName>
</protein>
<dbReference type="InterPro" id="IPR000816">
    <property type="entry name" value="Peptidase_C15"/>
</dbReference>
<accession>A0A4P8XKU9</accession>
<dbReference type="PIRSF" id="PIRSF015592">
    <property type="entry name" value="Prld-crbxl_pptds"/>
    <property type="match status" value="1"/>
</dbReference>
<evidence type="ECO:0000256" key="10">
    <source>
        <dbReference type="PROSITE-ProRule" id="PRU10076"/>
    </source>
</evidence>
<dbReference type="NCBIfam" id="TIGR00504">
    <property type="entry name" value="pyro_pdase"/>
    <property type="match status" value="1"/>
</dbReference>
<evidence type="ECO:0000256" key="11">
    <source>
        <dbReference type="PROSITE-ProRule" id="PRU10077"/>
    </source>
</evidence>
<comment type="subcellular location">
    <subcellularLocation>
        <location evidence="3 9">Cytoplasm</location>
    </subcellularLocation>
</comment>
<dbReference type="GO" id="GO:0006508">
    <property type="term" value="P:proteolysis"/>
    <property type="evidence" value="ECO:0007669"/>
    <property type="project" value="UniProtKB-KW"/>
</dbReference>
<dbReference type="InterPro" id="IPR036440">
    <property type="entry name" value="Peptidase_C15-like_sf"/>
</dbReference>
<keyword evidence="5 9" id="KW-0963">Cytoplasm</keyword>
<dbReference type="NCBIfam" id="NF009676">
    <property type="entry name" value="PRK13197.1"/>
    <property type="match status" value="1"/>
</dbReference>
<keyword evidence="13" id="KW-1185">Reference proteome</keyword>
<feature type="active site" evidence="9 11">
    <location>
        <position position="146"/>
    </location>
</feature>
<dbReference type="GO" id="GO:0016920">
    <property type="term" value="F:pyroglutamyl-peptidase activity"/>
    <property type="evidence" value="ECO:0007669"/>
    <property type="project" value="UniProtKB-UniRule"/>
</dbReference>
<dbReference type="PRINTS" id="PR00706">
    <property type="entry name" value="PYROGLUPTASE"/>
</dbReference>
<evidence type="ECO:0000256" key="8">
    <source>
        <dbReference type="ARBA" id="ARBA00022807"/>
    </source>
</evidence>
<dbReference type="Proteomes" id="UP000300879">
    <property type="component" value="Chromosome"/>
</dbReference>